<evidence type="ECO:0000259" key="2">
    <source>
        <dbReference type="Pfam" id="PF09331"/>
    </source>
</evidence>
<name>A0A6A2YA21_HIBSY</name>
<feature type="compositionally biased region" description="Basic and acidic residues" evidence="1">
    <location>
        <begin position="420"/>
        <end position="432"/>
    </location>
</feature>
<dbReference type="Pfam" id="PF09331">
    <property type="entry name" value="DUF1985"/>
    <property type="match status" value="1"/>
</dbReference>
<evidence type="ECO:0000313" key="3">
    <source>
        <dbReference type="EMBL" id="KAE8671069.1"/>
    </source>
</evidence>
<keyword evidence="4" id="KW-1185">Reference proteome</keyword>
<evidence type="ECO:0000313" key="4">
    <source>
        <dbReference type="Proteomes" id="UP000436088"/>
    </source>
</evidence>
<dbReference type="Proteomes" id="UP000436088">
    <property type="component" value="Unassembled WGS sequence"/>
</dbReference>
<reference evidence="3" key="1">
    <citation type="submission" date="2019-09" db="EMBL/GenBank/DDBJ databases">
        <title>Draft genome information of white flower Hibiscus syriacus.</title>
        <authorList>
            <person name="Kim Y.-M."/>
        </authorList>
    </citation>
    <scope>NUCLEOTIDE SEQUENCE [LARGE SCALE GENOMIC DNA]</scope>
    <source>
        <strain evidence="3">YM2019G1</strain>
    </source>
</reference>
<dbReference type="PANTHER" id="PTHR48449">
    <property type="entry name" value="DUF1985 DOMAIN-CONTAINING PROTEIN"/>
    <property type="match status" value="1"/>
</dbReference>
<dbReference type="PANTHER" id="PTHR48449:SF1">
    <property type="entry name" value="DUF1985 DOMAIN-CONTAINING PROTEIN"/>
    <property type="match status" value="1"/>
</dbReference>
<sequence>MKFPLFPVSRSVPDLHNFFTATTVFDFCISAFRHGHSPLSASNLRLKQSLLEYHFLDSNCPPISKIPAAKTDEIPINYPVTICFARKRLCLDEVGEYRLISISHSLRRHPSPSPTKSVPISNDISLHLRQNHSRSKMENQPNQPPSNFYSAQLTLRNKVSLAKTIALKLSPAQRKIFEDTCFGPWLKVQHPGGDAMLTHLFLQTMTSDLPETIQRRDEEIWFDFPPAYMCFGREEFCLITGLHFGHDDVDRYTRHITRLSWFSRVFPQLSTEKSNLHVEDLTRLLNKKDGFTRMDDIDVVRVCLLILLQAGFLGREGRQPIPNDLIKLVEDLNAWNMFPWGSYLWKATWNKLSSAFDDRKSLRGDGSKYTLSGFIFAFKEANTLLQRLTPTEVELDTDWWQASKHFFNGTDDEQPSLREPSPHPEPSPDRPEYTPPQRESSPILSHHRASSPPSPHDRRPAKMPRRLSPCSPPLPPPPRDELGELRNEVNSLREEVGTLRDDNGAWRVEVSTLCGECKESVRKKPYSPVIVQEASPIVQEAPIIPQESPPTVQEATIIVEEIPPNILEPDSHDVIYRIIEKPPHVPDMMNDCWLLYKLSASTIPVDEVERKQLPETILDNTLWAKTAVDFYLHERSQGCYADIYKLNDDMHLLIERSWWGVLLGVEDNDYFDGGNKKPKKFNVTVIRDETAPQQTKEARGDCGPLVCMCLERLTTGSTQFLPPTDRDRGAVGLWFRHFMARTIYARRCLLAFAL</sequence>
<dbReference type="AlphaFoldDB" id="A0A6A2YA21"/>
<feature type="region of interest" description="Disordered" evidence="1">
    <location>
        <begin position="409"/>
        <end position="483"/>
    </location>
</feature>
<organism evidence="3 4">
    <name type="scientific">Hibiscus syriacus</name>
    <name type="common">Rose of Sharon</name>
    <dbReference type="NCBI Taxonomy" id="106335"/>
    <lineage>
        <taxon>Eukaryota</taxon>
        <taxon>Viridiplantae</taxon>
        <taxon>Streptophyta</taxon>
        <taxon>Embryophyta</taxon>
        <taxon>Tracheophyta</taxon>
        <taxon>Spermatophyta</taxon>
        <taxon>Magnoliopsida</taxon>
        <taxon>eudicotyledons</taxon>
        <taxon>Gunneridae</taxon>
        <taxon>Pentapetalae</taxon>
        <taxon>rosids</taxon>
        <taxon>malvids</taxon>
        <taxon>Malvales</taxon>
        <taxon>Malvaceae</taxon>
        <taxon>Malvoideae</taxon>
        <taxon>Hibiscus</taxon>
    </lineage>
</organism>
<proteinExistence type="predicted"/>
<dbReference type="EMBL" id="VEPZ02001482">
    <property type="protein sequence ID" value="KAE8671069.1"/>
    <property type="molecule type" value="Genomic_DNA"/>
</dbReference>
<dbReference type="InterPro" id="IPR015410">
    <property type="entry name" value="DUF1985"/>
</dbReference>
<gene>
    <name evidence="3" type="ORF">F3Y22_tig00111996pilonHSYRG00069</name>
</gene>
<accession>A0A6A2YA21</accession>
<comment type="caution">
    <text evidence="3">The sequence shown here is derived from an EMBL/GenBank/DDBJ whole genome shotgun (WGS) entry which is preliminary data.</text>
</comment>
<evidence type="ECO:0000256" key="1">
    <source>
        <dbReference type="SAM" id="MobiDB-lite"/>
    </source>
</evidence>
<feature type="domain" description="DUF1985" evidence="2">
    <location>
        <begin position="214"/>
        <end position="348"/>
    </location>
</feature>
<protein>
    <recommendedName>
        <fullName evidence="2">DUF1985 domain-containing protein</fullName>
    </recommendedName>
</protein>